<keyword evidence="2" id="KW-0238">DNA-binding</keyword>
<protein>
    <submittedName>
        <fullName evidence="2">DNA-binding protein</fullName>
    </submittedName>
</protein>
<dbReference type="PANTHER" id="PTHR34988:SF1">
    <property type="entry name" value="DNA-BINDING PROTEIN"/>
    <property type="match status" value="1"/>
</dbReference>
<dbReference type="SUPFAM" id="SSF117856">
    <property type="entry name" value="AF0104/ALDC/Ptd012-like"/>
    <property type="match status" value="1"/>
</dbReference>
<feature type="domain" description="PPC" evidence="1">
    <location>
        <begin position="4"/>
        <end position="141"/>
    </location>
</feature>
<dbReference type="Pfam" id="PF03479">
    <property type="entry name" value="PCC"/>
    <property type="match status" value="1"/>
</dbReference>
<evidence type="ECO:0000259" key="1">
    <source>
        <dbReference type="PROSITE" id="PS51742"/>
    </source>
</evidence>
<dbReference type="AlphaFoldDB" id="A0A9D2PVX3"/>
<dbReference type="PROSITE" id="PS51742">
    <property type="entry name" value="PPC"/>
    <property type="match status" value="1"/>
</dbReference>
<organism evidence="2 3">
    <name type="scientific">Candidatus Enterocloster excrementigallinarum</name>
    <dbReference type="NCBI Taxonomy" id="2838558"/>
    <lineage>
        <taxon>Bacteria</taxon>
        <taxon>Bacillati</taxon>
        <taxon>Bacillota</taxon>
        <taxon>Clostridia</taxon>
        <taxon>Lachnospirales</taxon>
        <taxon>Lachnospiraceae</taxon>
        <taxon>Enterocloster</taxon>
    </lineage>
</organism>
<gene>
    <name evidence="2" type="ORF">H9931_05895</name>
</gene>
<name>A0A9D2PVX3_9FIRM</name>
<dbReference type="PANTHER" id="PTHR34988">
    <property type="entry name" value="PROTEIN, PUTATIVE-RELATED"/>
    <property type="match status" value="1"/>
</dbReference>
<dbReference type="PIRSF" id="PIRSF016702">
    <property type="entry name" value="DNA_bp_PD1"/>
    <property type="match status" value="1"/>
</dbReference>
<reference evidence="2" key="1">
    <citation type="journal article" date="2021" name="PeerJ">
        <title>Extensive microbial diversity within the chicken gut microbiome revealed by metagenomics and culture.</title>
        <authorList>
            <person name="Gilroy R."/>
            <person name="Ravi A."/>
            <person name="Getino M."/>
            <person name="Pursley I."/>
            <person name="Horton D.L."/>
            <person name="Alikhan N.F."/>
            <person name="Baker D."/>
            <person name="Gharbi K."/>
            <person name="Hall N."/>
            <person name="Watson M."/>
            <person name="Adriaenssens E.M."/>
            <person name="Foster-Nyarko E."/>
            <person name="Jarju S."/>
            <person name="Secka A."/>
            <person name="Antonio M."/>
            <person name="Oren A."/>
            <person name="Chaudhuri R.R."/>
            <person name="La Ragione R."/>
            <person name="Hildebrand F."/>
            <person name="Pallen M.J."/>
        </authorList>
    </citation>
    <scope>NUCLEOTIDE SEQUENCE</scope>
    <source>
        <strain evidence="2">CHK198-12963</strain>
    </source>
</reference>
<evidence type="ECO:0000313" key="2">
    <source>
        <dbReference type="EMBL" id="HJC66240.1"/>
    </source>
</evidence>
<dbReference type="GO" id="GO:0003677">
    <property type="term" value="F:DNA binding"/>
    <property type="evidence" value="ECO:0007669"/>
    <property type="project" value="UniProtKB-KW"/>
</dbReference>
<dbReference type="Gene3D" id="3.30.1330.80">
    <property type="entry name" value="Hypothetical protein, similar to alpha- acetolactate decarboxylase, domain 2"/>
    <property type="match status" value="1"/>
</dbReference>
<dbReference type="InterPro" id="IPR025707">
    <property type="entry name" value="DNA_bp_PD1"/>
</dbReference>
<accession>A0A9D2PVX3</accession>
<dbReference type="CDD" id="cd11378">
    <property type="entry name" value="DUF296"/>
    <property type="match status" value="1"/>
</dbReference>
<reference evidence="2" key="2">
    <citation type="submission" date="2021-04" db="EMBL/GenBank/DDBJ databases">
        <authorList>
            <person name="Gilroy R."/>
        </authorList>
    </citation>
    <scope>NUCLEOTIDE SEQUENCE</scope>
    <source>
        <strain evidence="2">CHK198-12963</strain>
    </source>
</reference>
<proteinExistence type="predicted"/>
<dbReference type="InterPro" id="IPR005175">
    <property type="entry name" value="PPC_dom"/>
</dbReference>
<evidence type="ECO:0000313" key="3">
    <source>
        <dbReference type="Proteomes" id="UP000823863"/>
    </source>
</evidence>
<comment type="caution">
    <text evidence="2">The sequence shown here is derived from an EMBL/GenBank/DDBJ whole genome shotgun (WGS) entry which is preliminary data.</text>
</comment>
<sequence>MEYRKFGSDYLLRIDKGEEILQTLSALCAKEEITLGTVSGLGAVGEVTLGVFDREAFQYVSRTYTGDLEIASCNGNISTMDGNTYLHVHMVVGNPKENICYGGHLNRGLISLTGEFWIHAVNGGVDRKYSPEIGLNLIKFKEA</sequence>
<dbReference type="Proteomes" id="UP000823863">
    <property type="component" value="Unassembled WGS sequence"/>
</dbReference>
<dbReference type="EMBL" id="DWWB01000030">
    <property type="protein sequence ID" value="HJC66240.1"/>
    <property type="molecule type" value="Genomic_DNA"/>
</dbReference>